<accession>A0ABS2SZ31</accession>
<dbReference type="EC" id="3.6.1.1" evidence="3"/>
<dbReference type="PANTHER" id="PTHR43434:SF26">
    <property type="entry name" value="PYROPHOSPHATASE PPAX"/>
    <property type="match status" value="1"/>
</dbReference>
<comment type="cofactor">
    <cofactor evidence="3">
        <name>Mg(2+)</name>
        <dbReference type="ChEBI" id="CHEBI:18420"/>
    </cofactor>
</comment>
<dbReference type="Gene3D" id="1.10.150.240">
    <property type="entry name" value="Putative phosphatase, domain 2"/>
    <property type="match status" value="1"/>
</dbReference>
<dbReference type="EMBL" id="JAFBCV010000014">
    <property type="protein sequence ID" value="MBM7840466.1"/>
    <property type="molecule type" value="Genomic_DNA"/>
</dbReference>
<dbReference type="PRINTS" id="PR00413">
    <property type="entry name" value="HADHALOGNASE"/>
</dbReference>
<comment type="function">
    <text evidence="3">Hydrolyzes pyrophosphate formed during P-Ser-HPr dephosphorylation by HPrK/P. Might play a role in controlling the intracellular pyrophosphate pool.</text>
</comment>
<dbReference type="NCBIfam" id="TIGR01509">
    <property type="entry name" value="HAD-SF-IA-v3"/>
    <property type="match status" value="1"/>
</dbReference>
<dbReference type="SFLD" id="SFLDG01135">
    <property type="entry name" value="C1.5.6:_HAD__Beta-PGM__Phospha"/>
    <property type="match status" value="1"/>
</dbReference>
<evidence type="ECO:0000256" key="3">
    <source>
        <dbReference type="HAMAP-Rule" id="MF_01250"/>
    </source>
</evidence>
<comment type="catalytic activity">
    <reaction evidence="3">
        <text>diphosphate + H2O = 2 phosphate + H(+)</text>
        <dbReference type="Rhea" id="RHEA:24576"/>
        <dbReference type="ChEBI" id="CHEBI:15377"/>
        <dbReference type="ChEBI" id="CHEBI:15378"/>
        <dbReference type="ChEBI" id="CHEBI:33019"/>
        <dbReference type="ChEBI" id="CHEBI:43474"/>
        <dbReference type="EC" id="3.6.1.1"/>
    </reaction>
</comment>
<dbReference type="InterPro" id="IPR036412">
    <property type="entry name" value="HAD-like_sf"/>
</dbReference>
<dbReference type="HAMAP" id="MF_01250">
    <property type="entry name" value="Pyrophosphat_PpaX"/>
    <property type="match status" value="1"/>
</dbReference>
<dbReference type="InterPro" id="IPR023198">
    <property type="entry name" value="PGP-like_dom2"/>
</dbReference>
<dbReference type="PANTHER" id="PTHR43434">
    <property type="entry name" value="PHOSPHOGLYCOLATE PHOSPHATASE"/>
    <property type="match status" value="1"/>
</dbReference>
<organism evidence="4 5">
    <name type="scientific">Shouchella xiaoxiensis</name>
    <dbReference type="NCBI Taxonomy" id="766895"/>
    <lineage>
        <taxon>Bacteria</taxon>
        <taxon>Bacillati</taxon>
        <taxon>Bacillota</taxon>
        <taxon>Bacilli</taxon>
        <taxon>Bacillales</taxon>
        <taxon>Bacillaceae</taxon>
        <taxon>Shouchella</taxon>
    </lineage>
</organism>
<dbReference type="Proteomes" id="UP001179280">
    <property type="component" value="Unassembled WGS sequence"/>
</dbReference>
<dbReference type="NCBIfam" id="NF009804">
    <property type="entry name" value="PRK13288.1"/>
    <property type="match status" value="1"/>
</dbReference>
<dbReference type="InterPro" id="IPR041492">
    <property type="entry name" value="HAD_2"/>
</dbReference>
<dbReference type="SFLD" id="SFLDS00003">
    <property type="entry name" value="Haloacid_Dehalogenase"/>
    <property type="match status" value="1"/>
</dbReference>
<dbReference type="SUPFAM" id="SSF56784">
    <property type="entry name" value="HAD-like"/>
    <property type="match status" value="1"/>
</dbReference>
<sequence>MSINTILFDLDGTLIDTNELIIRSFIHTLEEDYPGKYTRETVLPFIGPSLYETFSSINATKTDQFITKYRQYNHKHHDELVVIFPGVLEGIKQLHAQGFKLAIVTTKISQTALMGLKLTGLDRYFDVLVGLDHVQHEKPHPEPLFKALEQLQSTPDKTLMVGDNSHDIEAGKNAGTKTAAVGWAIKGRSYIESLEPDYILDSMTDLIHIVEQS</sequence>
<reference evidence="4" key="1">
    <citation type="submission" date="2021-01" db="EMBL/GenBank/DDBJ databases">
        <title>Genomic Encyclopedia of Type Strains, Phase IV (KMG-IV): sequencing the most valuable type-strain genomes for metagenomic binning, comparative biology and taxonomic classification.</title>
        <authorList>
            <person name="Goeker M."/>
        </authorList>
    </citation>
    <scope>NUCLEOTIDE SEQUENCE</scope>
    <source>
        <strain evidence="4">DSM 21943</strain>
    </source>
</reference>
<dbReference type="SFLD" id="SFLDG01129">
    <property type="entry name" value="C1.5:_HAD__Beta-PGM__Phosphata"/>
    <property type="match status" value="1"/>
</dbReference>
<evidence type="ECO:0000313" key="5">
    <source>
        <dbReference type="Proteomes" id="UP001179280"/>
    </source>
</evidence>
<keyword evidence="2 3" id="KW-0460">Magnesium</keyword>
<comment type="caution">
    <text evidence="4">The sequence shown here is derived from an EMBL/GenBank/DDBJ whole genome shotgun (WGS) entry which is preliminary data.</text>
</comment>
<dbReference type="InterPro" id="IPR023214">
    <property type="entry name" value="HAD_sf"/>
</dbReference>
<keyword evidence="1 3" id="KW-0378">Hydrolase</keyword>
<name>A0ABS2SZ31_9BACI</name>
<evidence type="ECO:0000313" key="4">
    <source>
        <dbReference type="EMBL" id="MBM7840466.1"/>
    </source>
</evidence>
<protein>
    <recommendedName>
        <fullName evidence="3">Pyrophosphatase PpaX</fullName>
        <ecNumber evidence="3">3.6.1.1</ecNumber>
    </recommendedName>
</protein>
<dbReference type="RefSeq" id="WP_204468076.1">
    <property type="nucleotide sequence ID" value="NZ_JAFBCV010000014.1"/>
</dbReference>
<proteinExistence type="inferred from homology"/>
<dbReference type="InterPro" id="IPR023733">
    <property type="entry name" value="Pyrophosphatase_Ppax"/>
</dbReference>
<dbReference type="InterPro" id="IPR006439">
    <property type="entry name" value="HAD-SF_hydro_IA"/>
</dbReference>
<dbReference type="Gene3D" id="3.40.50.1000">
    <property type="entry name" value="HAD superfamily/HAD-like"/>
    <property type="match status" value="1"/>
</dbReference>
<evidence type="ECO:0000256" key="2">
    <source>
        <dbReference type="ARBA" id="ARBA00022842"/>
    </source>
</evidence>
<comment type="similarity">
    <text evidence="3">Belongs to the HAD-like hydrolase superfamily. PpaX family.</text>
</comment>
<evidence type="ECO:0000256" key="1">
    <source>
        <dbReference type="ARBA" id="ARBA00022801"/>
    </source>
</evidence>
<gene>
    <name evidence="3" type="primary">ppaX</name>
    <name evidence="4" type="ORF">JOC54_003758</name>
</gene>
<dbReference type="GO" id="GO:0004427">
    <property type="term" value="F:inorganic diphosphate phosphatase activity"/>
    <property type="evidence" value="ECO:0007669"/>
    <property type="project" value="UniProtKB-EC"/>
</dbReference>
<dbReference type="Pfam" id="PF13419">
    <property type="entry name" value="HAD_2"/>
    <property type="match status" value="1"/>
</dbReference>
<dbReference type="InterPro" id="IPR006549">
    <property type="entry name" value="HAD-SF_hydro_IIIA"/>
</dbReference>
<feature type="active site" description="Nucleophile" evidence="3">
    <location>
        <position position="9"/>
    </location>
</feature>
<dbReference type="CDD" id="cd02616">
    <property type="entry name" value="HAD_PPase"/>
    <property type="match status" value="1"/>
</dbReference>
<dbReference type="InterPro" id="IPR050155">
    <property type="entry name" value="HAD-like_hydrolase_sf"/>
</dbReference>
<dbReference type="NCBIfam" id="TIGR01662">
    <property type="entry name" value="HAD-SF-IIIA"/>
    <property type="match status" value="1"/>
</dbReference>
<keyword evidence="5" id="KW-1185">Reference proteome</keyword>
<dbReference type="NCBIfam" id="TIGR01549">
    <property type="entry name" value="HAD-SF-IA-v1"/>
    <property type="match status" value="1"/>
</dbReference>